<evidence type="ECO:0000256" key="2">
    <source>
        <dbReference type="SAM" id="MobiDB-lite"/>
    </source>
</evidence>
<dbReference type="OrthoDB" id="4094614at2759"/>
<evidence type="ECO:0000259" key="4">
    <source>
        <dbReference type="Pfam" id="PF10342"/>
    </source>
</evidence>
<dbReference type="InterPro" id="IPR052982">
    <property type="entry name" value="SRP1/TIP1-like"/>
</dbReference>
<dbReference type="InterPro" id="IPR018466">
    <property type="entry name" value="Kre9/Knh1-like_N"/>
</dbReference>
<dbReference type="PANTHER" id="PTHR40633:SF1">
    <property type="entry name" value="GPI ANCHORED SERINE-THREONINE RICH PROTEIN (AFU_ORTHOLOGUE AFUA_1G03630)"/>
    <property type="match status" value="1"/>
</dbReference>
<evidence type="ECO:0000256" key="3">
    <source>
        <dbReference type="SAM" id="SignalP"/>
    </source>
</evidence>
<feature type="signal peptide" evidence="3">
    <location>
        <begin position="1"/>
        <end position="18"/>
    </location>
</feature>
<keyword evidence="6" id="KW-1185">Reference proteome</keyword>
<feature type="domain" description="Yeast cell wall synthesis Kre9/Knh1-like N-terminal" evidence="4">
    <location>
        <begin position="35"/>
        <end position="123"/>
    </location>
</feature>
<reference evidence="5 6" key="1">
    <citation type="journal article" date="2016" name="BMC Genomics">
        <title>Comparative genomic and transcriptomic analyses of the Fuzhuan brick tea-fermentation fungus Aspergillus cristatus.</title>
        <authorList>
            <person name="Ge Y."/>
            <person name="Wang Y."/>
            <person name="Liu Y."/>
            <person name="Tan Y."/>
            <person name="Ren X."/>
            <person name="Zhang X."/>
            <person name="Hyde K.D."/>
            <person name="Liu Y."/>
            <person name="Liu Z."/>
        </authorList>
    </citation>
    <scope>NUCLEOTIDE SEQUENCE [LARGE SCALE GENOMIC DNA]</scope>
    <source>
        <strain evidence="5 6">GZAAS20.1005</strain>
    </source>
</reference>
<gene>
    <name evidence="5" type="ORF">SI65_01474</name>
</gene>
<sequence>MLFTKTAILSAMAALASAYTQPDYNQSPSGNAITKPGLNDLVTAGKPYTIEWDPTTEGPISLVLLRGPSTNVQPIDTLAESIDNSGHFDWTPSTDLEPDTTHYGLMLVVEGSGQYQYSTQFGVKNEEHGAASSSAASSSTPATTETAVSNGDGLHTIYSTEKFVTTRCPKCSAEASAASASATSTSAASATTLSSIPVSTGTSSAAVSSSSASVTPSSSSVAAATSTEASPSDAAAVTGSDSGSASGSASSSAPTSVFTGAADRNAVGLGAVAAGMLAVFAF</sequence>
<dbReference type="Proteomes" id="UP000094569">
    <property type="component" value="Unassembled WGS sequence"/>
</dbReference>
<keyword evidence="1 3" id="KW-0732">Signal</keyword>
<name>A0A1E3BSD6_ASPCR</name>
<dbReference type="PANTHER" id="PTHR40633">
    <property type="entry name" value="MATRIX PROTEIN, PUTATIVE (AFU_ORTHOLOGUE AFUA_8G05410)-RELATED"/>
    <property type="match status" value="1"/>
</dbReference>
<dbReference type="AlphaFoldDB" id="A0A1E3BSD6"/>
<dbReference type="Pfam" id="PF10342">
    <property type="entry name" value="Kre9_KNH"/>
    <property type="match status" value="1"/>
</dbReference>
<feature type="region of interest" description="Disordered" evidence="2">
    <location>
        <begin position="126"/>
        <end position="152"/>
    </location>
</feature>
<evidence type="ECO:0000256" key="1">
    <source>
        <dbReference type="ARBA" id="ARBA00022729"/>
    </source>
</evidence>
<feature type="chain" id="PRO_5009123905" description="Yeast cell wall synthesis Kre9/Knh1-like N-terminal domain-containing protein" evidence="3">
    <location>
        <begin position="19"/>
        <end position="282"/>
    </location>
</feature>
<dbReference type="EMBL" id="JXNT01000001">
    <property type="protein sequence ID" value="ODM23884.1"/>
    <property type="molecule type" value="Genomic_DNA"/>
</dbReference>
<proteinExistence type="predicted"/>
<protein>
    <recommendedName>
        <fullName evidence="4">Yeast cell wall synthesis Kre9/Knh1-like N-terminal domain-containing protein</fullName>
    </recommendedName>
</protein>
<comment type="caution">
    <text evidence="5">The sequence shown here is derived from an EMBL/GenBank/DDBJ whole genome shotgun (WGS) entry which is preliminary data.</text>
</comment>
<evidence type="ECO:0000313" key="5">
    <source>
        <dbReference type="EMBL" id="ODM23884.1"/>
    </source>
</evidence>
<dbReference type="VEuPathDB" id="FungiDB:SI65_01474"/>
<organism evidence="5 6">
    <name type="scientific">Aspergillus cristatus</name>
    <name type="common">Chinese Fuzhuan brick tea-fermentation fungus</name>
    <name type="synonym">Eurotium cristatum</name>
    <dbReference type="NCBI Taxonomy" id="573508"/>
    <lineage>
        <taxon>Eukaryota</taxon>
        <taxon>Fungi</taxon>
        <taxon>Dikarya</taxon>
        <taxon>Ascomycota</taxon>
        <taxon>Pezizomycotina</taxon>
        <taxon>Eurotiomycetes</taxon>
        <taxon>Eurotiomycetidae</taxon>
        <taxon>Eurotiales</taxon>
        <taxon>Aspergillaceae</taxon>
        <taxon>Aspergillus</taxon>
        <taxon>Aspergillus subgen. Aspergillus</taxon>
    </lineage>
</organism>
<feature type="region of interest" description="Disordered" evidence="2">
    <location>
        <begin position="224"/>
        <end position="254"/>
    </location>
</feature>
<accession>A0A1E3BSD6</accession>
<feature type="compositionally biased region" description="Low complexity" evidence="2">
    <location>
        <begin position="130"/>
        <end position="147"/>
    </location>
</feature>
<evidence type="ECO:0000313" key="6">
    <source>
        <dbReference type="Proteomes" id="UP000094569"/>
    </source>
</evidence>